<keyword evidence="3" id="KW-0805">Transcription regulation</keyword>
<dbReference type="Proteomes" id="UP001418222">
    <property type="component" value="Unassembled WGS sequence"/>
</dbReference>
<gene>
    <name evidence="10" type="ORF">KSP39_PZI001587</name>
</gene>
<dbReference type="CDD" id="cd14702">
    <property type="entry name" value="bZIP_plant_GBF1"/>
    <property type="match status" value="1"/>
</dbReference>
<dbReference type="PANTHER" id="PTHR45967">
    <property type="entry name" value="G-BOX-BINDING FACTOR 3-RELATED"/>
    <property type="match status" value="1"/>
</dbReference>
<evidence type="ECO:0000313" key="11">
    <source>
        <dbReference type="Proteomes" id="UP001418222"/>
    </source>
</evidence>
<feature type="region of interest" description="Disordered" evidence="8">
    <location>
        <begin position="350"/>
        <end position="373"/>
    </location>
</feature>
<name>A0AAP0GFK5_9ASPA</name>
<dbReference type="PROSITE" id="PS50217">
    <property type="entry name" value="BZIP"/>
    <property type="match status" value="1"/>
</dbReference>
<keyword evidence="6" id="KW-0539">Nucleus</keyword>
<dbReference type="GO" id="GO:0003700">
    <property type="term" value="F:DNA-binding transcription factor activity"/>
    <property type="evidence" value="ECO:0007669"/>
    <property type="project" value="InterPro"/>
</dbReference>
<proteinExistence type="inferred from homology"/>
<reference evidence="10 11" key="1">
    <citation type="journal article" date="2022" name="Nat. Plants">
        <title>Genomes of leafy and leafless Platanthera orchids illuminate the evolution of mycoheterotrophy.</title>
        <authorList>
            <person name="Li M.H."/>
            <person name="Liu K.W."/>
            <person name="Li Z."/>
            <person name="Lu H.C."/>
            <person name="Ye Q.L."/>
            <person name="Zhang D."/>
            <person name="Wang J.Y."/>
            <person name="Li Y.F."/>
            <person name="Zhong Z.M."/>
            <person name="Liu X."/>
            <person name="Yu X."/>
            <person name="Liu D.K."/>
            <person name="Tu X.D."/>
            <person name="Liu B."/>
            <person name="Hao Y."/>
            <person name="Liao X.Y."/>
            <person name="Jiang Y.T."/>
            <person name="Sun W.H."/>
            <person name="Chen J."/>
            <person name="Chen Y.Q."/>
            <person name="Ai Y."/>
            <person name="Zhai J.W."/>
            <person name="Wu S.S."/>
            <person name="Zhou Z."/>
            <person name="Hsiao Y.Y."/>
            <person name="Wu W.L."/>
            <person name="Chen Y.Y."/>
            <person name="Lin Y.F."/>
            <person name="Hsu J.L."/>
            <person name="Li C.Y."/>
            <person name="Wang Z.W."/>
            <person name="Zhao X."/>
            <person name="Zhong W.Y."/>
            <person name="Ma X.K."/>
            <person name="Ma L."/>
            <person name="Huang J."/>
            <person name="Chen G.Z."/>
            <person name="Huang M.Z."/>
            <person name="Huang L."/>
            <person name="Peng D.H."/>
            <person name="Luo Y.B."/>
            <person name="Zou S.Q."/>
            <person name="Chen S.P."/>
            <person name="Lan S."/>
            <person name="Tsai W.C."/>
            <person name="Van de Peer Y."/>
            <person name="Liu Z.J."/>
        </authorList>
    </citation>
    <scope>NUCLEOTIDE SEQUENCE [LARGE SCALE GENOMIC DNA]</scope>
    <source>
        <strain evidence="10">Lor287</strain>
    </source>
</reference>
<protein>
    <recommendedName>
        <fullName evidence="9">BZIP domain-containing protein</fullName>
    </recommendedName>
</protein>
<feature type="compositionally biased region" description="Polar residues" evidence="8">
    <location>
        <begin position="352"/>
        <end position="362"/>
    </location>
</feature>
<evidence type="ECO:0000256" key="4">
    <source>
        <dbReference type="ARBA" id="ARBA00023125"/>
    </source>
</evidence>
<evidence type="ECO:0000256" key="8">
    <source>
        <dbReference type="SAM" id="MobiDB-lite"/>
    </source>
</evidence>
<evidence type="ECO:0000256" key="6">
    <source>
        <dbReference type="ARBA" id="ARBA00023242"/>
    </source>
</evidence>
<evidence type="ECO:0000256" key="3">
    <source>
        <dbReference type="ARBA" id="ARBA00023015"/>
    </source>
</evidence>
<evidence type="ECO:0000256" key="5">
    <source>
        <dbReference type="ARBA" id="ARBA00023163"/>
    </source>
</evidence>
<dbReference type="InterPro" id="IPR004827">
    <property type="entry name" value="bZIP"/>
</dbReference>
<evidence type="ECO:0000259" key="9">
    <source>
        <dbReference type="PROSITE" id="PS50217"/>
    </source>
</evidence>
<sequence>MADGLREWAAVVGPNRNPCSAEEVRPQSSSSLSSSSSSYYYSNSSVSPASESGECVLDGTELDAARALACFTRTALRECGAKRRKRLERSGFPASDREDSILQGPESAFVPEDNLAIKITNLEDIKLEQTSKRPPASSNGSWNYLTTSSGQRMRQNLTQEEREVRKMNRVLANRESARQTIRRRQALRDDLTRKVSELALVNQNMRMEKEQVMKERLSLKKRNKQLKEEMAMAIACNIMGAETSLASLETSSSRHEHPIFVNIKPPFVPGAWPPWPITVTAHSGLSDVESDSHKASGPRTLLYVPPCSWFCSLLHRMSASSHLMSGTRTDGEADISVGCFKSEVVQHKSCMKEQNQGENSATHEPAPHKGKASEVKSCKLDIDFNLKSEMPEPFFDDLNQKPADSRMDVVEVFTEQSATFEEPNAAAAARRRRKEIIKLKHLWGGLISTRN</sequence>
<dbReference type="GO" id="GO:0005634">
    <property type="term" value="C:nucleus"/>
    <property type="evidence" value="ECO:0007669"/>
    <property type="project" value="UniProtKB-SubCell"/>
</dbReference>
<comment type="subcellular location">
    <subcellularLocation>
        <location evidence="1">Nucleus</location>
    </subcellularLocation>
</comment>
<evidence type="ECO:0000256" key="1">
    <source>
        <dbReference type="ARBA" id="ARBA00004123"/>
    </source>
</evidence>
<keyword evidence="4" id="KW-0238">DNA-binding</keyword>
<dbReference type="EMBL" id="JBBWWQ010000001">
    <property type="protein sequence ID" value="KAK8957435.1"/>
    <property type="molecule type" value="Genomic_DNA"/>
</dbReference>
<feature type="region of interest" description="Disordered" evidence="8">
    <location>
        <begin position="15"/>
        <end position="53"/>
    </location>
</feature>
<feature type="coiled-coil region" evidence="7">
    <location>
        <begin position="202"/>
        <end position="229"/>
    </location>
</feature>
<dbReference type="InterPro" id="IPR044827">
    <property type="entry name" value="GBF-like"/>
</dbReference>
<comment type="similarity">
    <text evidence="2">Belongs to the bZIP family.</text>
</comment>
<keyword evidence="7" id="KW-0175">Coiled coil</keyword>
<evidence type="ECO:0000256" key="2">
    <source>
        <dbReference type="ARBA" id="ARBA00007163"/>
    </source>
</evidence>
<comment type="caution">
    <text evidence="10">The sequence shown here is derived from an EMBL/GenBank/DDBJ whole genome shotgun (WGS) entry which is preliminary data.</text>
</comment>
<evidence type="ECO:0000313" key="10">
    <source>
        <dbReference type="EMBL" id="KAK8957435.1"/>
    </source>
</evidence>
<feature type="compositionally biased region" description="Low complexity" evidence="8">
    <location>
        <begin position="28"/>
        <end position="52"/>
    </location>
</feature>
<dbReference type="SMART" id="SM00338">
    <property type="entry name" value="BRLZ"/>
    <property type="match status" value="1"/>
</dbReference>
<accession>A0AAP0GFK5</accession>
<dbReference type="GO" id="GO:0043565">
    <property type="term" value="F:sequence-specific DNA binding"/>
    <property type="evidence" value="ECO:0007669"/>
    <property type="project" value="InterPro"/>
</dbReference>
<keyword evidence="5" id="KW-0804">Transcription</keyword>
<keyword evidence="11" id="KW-1185">Reference proteome</keyword>
<feature type="region of interest" description="Disordered" evidence="8">
    <location>
        <begin position="129"/>
        <end position="154"/>
    </location>
</feature>
<dbReference type="AlphaFoldDB" id="A0AAP0GFK5"/>
<dbReference type="InterPro" id="IPR045314">
    <property type="entry name" value="bZIP_plant_GBF1"/>
</dbReference>
<organism evidence="10 11">
    <name type="scientific">Platanthera zijinensis</name>
    <dbReference type="NCBI Taxonomy" id="2320716"/>
    <lineage>
        <taxon>Eukaryota</taxon>
        <taxon>Viridiplantae</taxon>
        <taxon>Streptophyta</taxon>
        <taxon>Embryophyta</taxon>
        <taxon>Tracheophyta</taxon>
        <taxon>Spermatophyta</taxon>
        <taxon>Magnoliopsida</taxon>
        <taxon>Liliopsida</taxon>
        <taxon>Asparagales</taxon>
        <taxon>Orchidaceae</taxon>
        <taxon>Orchidoideae</taxon>
        <taxon>Orchideae</taxon>
        <taxon>Orchidinae</taxon>
        <taxon>Platanthera</taxon>
    </lineage>
</organism>
<evidence type="ECO:0000256" key="7">
    <source>
        <dbReference type="SAM" id="Coils"/>
    </source>
</evidence>
<feature type="compositionally biased region" description="Polar residues" evidence="8">
    <location>
        <begin position="136"/>
        <end position="154"/>
    </location>
</feature>
<feature type="domain" description="BZIP" evidence="9">
    <location>
        <begin position="163"/>
        <end position="226"/>
    </location>
</feature>
<dbReference type="PANTHER" id="PTHR45967:SF28">
    <property type="entry name" value="BASIC-LEUCINE ZIPPER (BZIP) TRANSCRIPTION FACTOR FAMILY PROTEIN"/>
    <property type="match status" value="1"/>
</dbReference>